<evidence type="ECO:0000313" key="2">
    <source>
        <dbReference type="EMBL" id="MST33376.1"/>
    </source>
</evidence>
<dbReference type="EMBL" id="WJHE01000576">
    <property type="protein sequence ID" value="MST33376.1"/>
    <property type="molecule type" value="Genomic_DNA"/>
</dbReference>
<sequence length="69" mass="7257">MTQDDSAVVDDRRYHRFVYRQDGVEARLDHPDRSARVGIDWAQPPDATGAGRGPGAASPAPGPGEVAGG</sequence>
<evidence type="ECO:0000313" key="3">
    <source>
        <dbReference type="Proteomes" id="UP000437736"/>
    </source>
</evidence>
<comment type="caution">
    <text evidence="2">The sequence shown here is derived from an EMBL/GenBank/DDBJ whole genome shotgun (WGS) entry which is preliminary data.</text>
</comment>
<accession>A0ABW9QUQ1</accession>
<feature type="region of interest" description="Disordered" evidence="1">
    <location>
        <begin position="27"/>
        <end position="69"/>
    </location>
</feature>
<protein>
    <submittedName>
        <fullName evidence="2">Uncharacterized protein</fullName>
    </submittedName>
</protein>
<dbReference type="Proteomes" id="UP000437736">
    <property type="component" value="Unassembled WGS sequence"/>
</dbReference>
<organism evidence="2 3">
    <name type="scientific">Acidiferrimicrobium australe</name>
    <dbReference type="NCBI Taxonomy" id="2664430"/>
    <lineage>
        <taxon>Bacteria</taxon>
        <taxon>Bacillati</taxon>
        <taxon>Actinomycetota</taxon>
        <taxon>Acidimicrobiia</taxon>
        <taxon>Acidimicrobiales</taxon>
        <taxon>Acidimicrobiaceae</taxon>
        <taxon>Acidiferrimicrobium</taxon>
    </lineage>
</organism>
<name>A0ABW9QUQ1_9ACTN</name>
<feature type="compositionally biased region" description="Low complexity" evidence="1">
    <location>
        <begin position="44"/>
        <end position="59"/>
    </location>
</feature>
<keyword evidence="3" id="KW-1185">Reference proteome</keyword>
<gene>
    <name evidence="2" type="ORF">GHK86_11685</name>
</gene>
<reference evidence="2 3" key="1">
    <citation type="submission" date="2019-11" db="EMBL/GenBank/DDBJ databases">
        <title>Acidiferrimicrobium australis gen. nov., sp. nov., an acidophilic and obligately heterotrophic, member of the Actinobacteria that catalyses dissimilatory oxido- reduction of iron isolated from metal-rich acidic water in Chile.</title>
        <authorList>
            <person name="Gonzalez D."/>
            <person name="Huber K."/>
            <person name="Hedrich S."/>
            <person name="Rojas-Villalobos C."/>
            <person name="Quatrini R."/>
            <person name="Dinamarca M.A."/>
            <person name="Schwarz A."/>
            <person name="Canales C."/>
            <person name="Nancucheo I."/>
        </authorList>
    </citation>
    <scope>NUCLEOTIDE SEQUENCE [LARGE SCALE GENOMIC DNA]</scope>
    <source>
        <strain evidence="2 3">USS-CCA1</strain>
    </source>
</reference>
<proteinExistence type="predicted"/>
<evidence type="ECO:0000256" key="1">
    <source>
        <dbReference type="SAM" id="MobiDB-lite"/>
    </source>
</evidence>